<dbReference type="PANTHER" id="PTHR45947">
    <property type="entry name" value="SULFOQUINOVOSYL TRANSFERASE SQD2"/>
    <property type="match status" value="1"/>
</dbReference>
<dbReference type="PANTHER" id="PTHR45947:SF3">
    <property type="entry name" value="SULFOQUINOVOSYL TRANSFERASE SQD2"/>
    <property type="match status" value="1"/>
</dbReference>
<protein>
    <submittedName>
        <fullName evidence="3">D-inositol 3-phosphate glycosyltransferase</fullName>
    </submittedName>
</protein>
<dbReference type="NCBIfam" id="TIGR03999">
    <property type="entry name" value="thiol_BshA"/>
    <property type="match status" value="1"/>
</dbReference>
<feature type="domain" description="Glycosyl transferase family 1" evidence="1">
    <location>
        <begin position="190"/>
        <end position="353"/>
    </location>
</feature>
<dbReference type="Pfam" id="PF13439">
    <property type="entry name" value="Glyco_transf_4"/>
    <property type="match status" value="1"/>
</dbReference>
<dbReference type="RefSeq" id="WP_235530971.1">
    <property type="nucleotide sequence ID" value="NZ_CANMJJ010000016.1"/>
</dbReference>
<evidence type="ECO:0000313" key="3">
    <source>
        <dbReference type="EMBL" id="ARD21313.1"/>
    </source>
</evidence>
<dbReference type="EMBL" id="CP020472">
    <property type="protein sequence ID" value="ARD21313.1"/>
    <property type="molecule type" value="Genomic_DNA"/>
</dbReference>
<evidence type="ECO:0000259" key="2">
    <source>
        <dbReference type="Pfam" id="PF13439"/>
    </source>
</evidence>
<feature type="domain" description="Glycosyltransferase subfamily 4-like N-terminal" evidence="2">
    <location>
        <begin position="15"/>
        <end position="180"/>
    </location>
</feature>
<evidence type="ECO:0000313" key="4">
    <source>
        <dbReference type="Proteomes" id="UP000191820"/>
    </source>
</evidence>
<dbReference type="InterPro" id="IPR001296">
    <property type="entry name" value="Glyco_trans_1"/>
</dbReference>
<name>A0ABM6JGJ6_9GAMM</name>
<dbReference type="SUPFAM" id="SSF53756">
    <property type="entry name" value="UDP-Glycosyltransferase/glycogen phosphorylase"/>
    <property type="match status" value="1"/>
</dbReference>
<dbReference type="Gene3D" id="3.40.50.2000">
    <property type="entry name" value="Glycogen Phosphorylase B"/>
    <property type="match status" value="2"/>
</dbReference>
<proteinExistence type="predicted"/>
<accession>A0ABM6JGJ6</accession>
<dbReference type="InterPro" id="IPR028098">
    <property type="entry name" value="Glyco_trans_4-like_N"/>
</dbReference>
<dbReference type="Proteomes" id="UP000191820">
    <property type="component" value="Chromosome"/>
</dbReference>
<sequence>MMNKLRIGIVCHPSIGGSGLVATQLGLGLAKFGHEVHIIAHKRPFKLPEDIENVVFHCVDEVNYPLFEGPLHTYSLTAKIVEVAEEYQLDIVHAHYAIPHSLCAHLASNIARYPFPIVTTIHGTDVTIVGQDDAIKRLNTFSMNQSALLTTVSEFQRQYMLQEFDIQQPINVVHNFIDADDFTPALQDETLRATLAQDDEKILMHVSNFRPLKNTSTVVDAFSQLTCSEPVRLVLVGDGPDIGKIKQQCQQLNILDRVTFTGSVNKVERYIANADCLIQPSFRESFCMVILEAMSCAVPTVSSNVDGIPEVVDEGVTGYSFPPENSTSMAAAISHILSDSSIQQRLGQAGRERAITHFNCDNKIKQYVDCYRQTLARFSRSAVAS</sequence>
<evidence type="ECO:0000259" key="1">
    <source>
        <dbReference type="Pfam" id="PF00534"/>
    </source>
</evidence>
<dbReference type="InterPro" id="IPR050194">
    <property type="entry name" value="Glycosyltransferase_grp1"/>
</dbReference>
<gene>
    <name evidence="3" type="ORF">SJ2017_0982</name>
</gene>
<reference evidence="3 4" key="1">
    <citation type="submission" date="2017-03" db="EMBL/GenBank/DDBJ databases">
        <title>Genome sequencing of Shewanella japonica KCTC 22435.</title>
        <authorList>
            <person name="Kim K.M."/>
        </authorList>
    </citation>
    <scope>NUCLEOTIDE SEQUENCE [LARGE SCALE GENOMIC DNA]</scope>
    <source>
        <strain evidence="3 4">KCTC 22435</strain>
    </source>
</reference>
<keyword evidence="4" id="KW-1185">Reference proteome</keyword>
<organism evidence="3 4">
    <name type="scientific">Shewanella japonica</name>
    <dbReference type="NCBI Taxonomy" id="93973"/>
    <lineage>
        <taxon>Bacteria</taxon>
        <taxon>Pseudomonadati</taxon>
        <taxon>Pseudomonadota</taxon>
        <taxon>Gammaproteobacteria</taxon>
        <taxon>Alteromonadales</taxon>
        <taxon>Shewanellaceae</taxon>
        <taxon>Shewanella</taxon>
    </lineage>
</organism>
<dbReference type="Pfam" id="PF00534">
    <property type="entry name" value="Glycos_transf_1"/>
    <property type="match status" value="1"/>
</dbReference>
<dbReference type="InterPro" id="IPR023881">
    <property type="entry name" value="Thiol_BshA"/>
</dbReference>